<dbReference type="InterPro" id="IPR023411">
    <property type="entry name" value="RNaseA_AS"/>
</dbReference>
<accession>A0ABD1IX25</accession>
<dbReference type="SUPFAM" id="SSF54076">
    <property type="entry name" value="RNase A-like"/>
    <property type="match status" value="1"/>
</dbReference>
<comment type="similarity">
    <text evidence="2 8">Belongs to the pancreatic ribonuclease family.</text>
</comment>
<evidence type="ECO:0000256" key="6">
    <source>
        <dbReference type="ARBA" id="ARBA00022801"/>
    </source>
</evidence>
<evidence type="ECO:0000256" key="5">
    <source>
        <dbReference type="ARBA" id="ARBA00022759"/>
    </source>
</evidence>
<name>A0ABD1IX25_9TELE</name>
<dbReference type="InterPro" id="IPR023412">
    <property type="entry name" value="RNaseA_domain"/>
</dbReference>
<dbReference type="CDD" id="cd06265">
    <property type="entry name" value="RNase_A_canonical"/>
    <property type="match status" value="1"/>
</dbReference>
<organism evidence="10 11">
    <name type="scientific">Coilia grayii</name>
    <name type="common">Gray's grenadier anchovy</name>
    <dbReference type="NCBI Taxonomy" id="363190"/>
    <lineage>
        <taxon>Eukaryota</taxon>
        <taxon>Metazoa</taxon>
        <taxon>Chordata</taxon>
        <taxon>Craniata</taxon>
        <taxon>Vertebrata</taxon>
        <taxon>Euteleostomi</taxon>
        <taxon>Actinopterygii</taxon>
        <taxon>Neopterygii</taxon>
        <taxon>Teleostei</taxon>
        <taxon>Clupei</taxon>
        <taxon>Clupeiformes</taxon>
        <taxon>Clupeoidei</taxon>
        <taxon>Engraulidae</taxon>
        <taxon>Coilinae</taxon>
        <taxon>Coilia</taxon>
    </lineage>
</organism>
<evidence type="ECO:0000256" key="4">
    <source>
        <dbReference type="ARBA" id="ARBA00022722"/>
    </source>
</evidence>
<dbReference type="Pfam" id="PF00074">
    <property type="entry name" value="RnaseA"/>
    <property type="match status" value="1"/>
</dbReference>
<keyword evidence="8" id="KW-0732">Signal</keyword>
<dbReference type="Proteomes" id="UP001591681">
    <property type="component" value="Unassembled WGS sequence"/>
</dbReference>
<dbReference type="EMBL" id="JBHFQA010000022">
    <property type="protein sequence ID" value="KAL2079149.1"/>
    <property type="molecule type" value="Genomic_DNA"/>
</dbReference>
<reference evidence="10 11" key="1">
    <citation type="submission" date="2024-09" db="EMBL/GenBank/DDBJ databases">
        <title>A chromosome-level genome assembly of Gray's grenadier anchovy, Coilia grayii.</title>
        <authorList>
            <person name="Fu Z."/>
        </authorList>
    </citation>
    <scope>NUCLEOTIDE SEQUENCE [LARGE SCALE GENOMIC DNA]</scope>
    <source>
        <strain evidence="10">G4</strain>
        <tissue evidence="10">Muscle</tissue>
    </source>
</reference>
<evidence type="ECO:0000259" key="9">
    <source>
        <dbReference type="SMART" id="SM00092"/>
    </source>
</evidence>
<keyword evidence="11" id="KW-1185">Reference proteome</keyword>
<dbReference type="Gene3D" id="3.10.130.10">
    <property type="entry name" value="Ribonuclease A-like domain"/>
    <property type="match status" value="2"/>
</dbReference>
<protein>
    <recommendedName>
        <fullName evidence="9">Ribonuclease A-domain domain-containing protein</fullName>
    </recommendedName>
</protein>
<keyword evidence="4 8" id="KW-0540">Nuclease</keyword>
<dbReference type="SUPFAM" id="SSF52047">
    <property type="entry name" value="RNI-like"/>
    <property type="match status" value="1"/>
</dbReference>
<sequence>MKPTASFCLTVYTLALLTAWVSGYHQSENTTSVLAVFNYNPRPCMRSSNNNGYSYFRQKHILGSQFDTNNKQQWLRYLNSRGLCGRVPVQTFMQAEDEVAVRSICRSGGINLRQNLCISRRSLLVYAIWSQKPRKKPCIVRSIRRLRHPVVVACDAIDNQCLPVHYQRYRGQKPDNNAPICRECVRRATSLSVALGEEVDLSHTVLDQGACRSLALFLEYSDGLSELDLSHCQLTDHCLEPLLPHLHKTPVVESVSEFLVVHCCSNFGANSIQWFFEEFTMKMYLKLCLLFLLVLLVYANLSVKADRSPNATFSKLKRAHEPSSQPSNLTIARYRKFINQHVDKKMTAKDCNVEINKRDISEADSNLCKKENTFILATTEHIKPVCGKAGQPYQGHANLRISNQPFPVVNCKSKREGKHLPNCEYRGKRATVRIVLGCAEGFPVHYDKGVI</sequence>
<dbReference type="AlphaFoldDB" id="A0ABD1IX25"/>
<evidence type="ECO:0000256" key="2">
    <source>
        <dbReference type="ARBA" id="ARBA00005600"/>
    </source>
</evidence>
<dbReference type="SMART" id="SM00092">
    <property type="entry name" value="RNAse_Pc"/>
    <property type="match status" value="1"/>
</dbReference>
<dbReference type="PANTHER" id="PTHR11437">
    <property type="entry name" value="RIBONUCLEASE"/>
    <property type="match status" value="1"/>
</dbReference>
<comment type="caution">
    <text evidence="10">The sequence shown here is derived from an EMBL/GenBank/DDBJ whole genome shotgun (WGS) entry which is preliminary data.</text>
</comment>
<keyword evidence="3" id="KW-0964">Secreted</keyword>
<dbReference type="Gene3D" id="3.80.10.10">
    <property type="entry name" value="Ribonuclease Inhibitor"/>
    <property type="match status" value="1"/>
</dbReference>
<comment type="subcellular location">
    <subcellularLocation>
        <location evidence="1">Secreted</location>
    </subcellularLocation>
</comment>
<evidence type="ECO:0000256" key="7">
    <source>
        <dbReference type="ARBA" id="ARBA00023157"/>
    </source>
</evidence>
<keyword evidence="6 8" id="KW-0378">Hydrolase</keyword>
<evidence type="ECO:0000313" key="11">
    <source>
        <dbReference type="Proteomes" id="UP001591681"/>
    </source>
</evidence>
<evidence type="ECO:0000256" key="8">
    <source>
        <dbReference type="RuleBase" id="RU000651"/>
    </source>
</evidence>
<gene>
    <name evidence="10" type="ORF">ACEWY4_024893</name>
</gene>
<dbReference type="InterPro" id="IPR036816">
    <property type="entry name" value="RNaseA-like_dom_sf"/>
</dbReference>
<dbReference type="GO" id="GO:0016787">
    <property type="term" value="F:hydrolase activity"/>
    <property type="evidence" value="ECO:0007669"/>
    <property type="project" value="UniProtKB-KW"/>
</dbReference>
<dbReference type="GO" id="GO:0005576">
    <property type="term" value="C:extracellular region"/>
    <property type="evidence" value="ECO:0007669"/>
    <property type="project" value="UniProtKB-SubCell"/>
</dbReference>
<evidence type="ECO:0000256" key="1">
    <source>
        <dbReference type="ARBA" id="ARBA00004613"/>
    </source>
</evidence>
<dbReference type="PROSITE" id="PS00127">
    <property type="entry name" value="RNASE_PANCREATIC"/>
    <property type="match status" value="1"/>
</dbReference>
<proteinExistence type="inferred from homology"/>
<dbReference type="PANTHER" id="PTHR11437:SF10">
    <property type="entry name" value="ANGIOGENIN-RELATED"/>
    <property type="match status" value="1"/>
</dbReference>
<keyword evidence="7" id="KW-1015">Disulfide bond</keyword>
<dbReference type="GO" id="GO:0004519">
    <property type="term" value="F:endonuclease activity"/>
    <property type="evidence" value="ECO:0007669"/>
    <property type="project" value="UniProtKB-KW"/>
</dbReference>
<evidence type="ECO:0000256" key="3">
    <source>
        <dbReference type="ARBA" id="ARBA00022525"/>
    </source>
</evidence>
<feature type="signal peptide" evidence="8">
    <location>
        <begin position="1"/>
        <end position="23"/>
    </location>
</feature>
<feature type="domain" description="Ribonuclease A-domain" evidence="9">
    <location>
        <begin position="330"/>
        <end position="450"/>
    </location>
</feature>
<evidence type="ECO:0000313" key="10">
    <source>
        <dbReference type="EMBL" id="KAL2079149.1"/>
    </source>
</evidence>
<dbReference type="InterPro" id="IPR001427">
    <property type="entry name" value="RNaseA"/>
</dbReference>
<dbReference type="InterPro" id="IPR032675">
    <property type="entry name" value="LRR_dom_sf"/>
</dbReference>
<feature type="chain" id="PRO_5044531568" description="Ribonuclease A-domain domain-containing protein" evidence="8">
    <location>
        <begin position="24"/>
        <end position="451"/>
    </location>
</feature>
<keyword evidence="5 8" id="KW-0255">Endonuclease</keyword>